<protein>
    <submittedName>
        <fullName evidence="2">Uncharacterized protein</fullName>
    </submittedName>
</protein>
<proteinExistence type="predicted"/>
<feature type="region of interest" description="Disordered" evidence="1">
    <location>
        <begin position="68"/>
        <end position="118"/>
    </location>
</feature>
<organism evidence="2 3">
    <name type="scientific">Porphyra umbilicalis</name>
    <name type="common">Purple laver</name>
    <name type="synonym">Red alga</name>
    <dbReference type="NCBI Taxonomy" id="2786"/>
    <lineage>
        <taxon>Eukaryota</taxon>
        <taxon>Rhodophyta</taxon>
        <taxon>Bangiophyceae</taxon>
        <taxon>Bangiales</taxon>
        <taxon>Bangiaceae</taxon>
        <taxon>Porphyra</taxon>
    </lineage>
</organism>
<name>A0A1X6P7U9_PORUM</name>
<dbReference type="EMBL" id="KV918849">
    <property type="protein sequence ID" value="OSX76969.1"/>
    <property type="molecule type" value="Genomic_DNA"/>
</dbReference>
<evidence type="ECO:0000313" key="3">
    <source>
        <dbReference type="Proteomes" id="UP000218209"/>
    </source>
</evidence>
<dbReference type="AlphaFoldDB" id="A0A1X6P7U9"/>
<gene>
    <name evidence="2" type="ORF">BU14_0166s0009</name>
</gene>
<keyword evidence="3" id="KW-1185">Reference proteome</keyword>
<evidence type="ECO:0000256" key="1">
    <source>
        <dbReference type="SAM" id="MobiDB-lite"/>
    </source>
</evidence>
<evidence type="ECO:0000313" key="2">
    <source>
        <dbReference type="EMBL" id="OSX76969.1"/>
    </source>
</evidence>
<feature type="compositionally biased region" description="Polar residues" evidence="1">
    <location>
        <begin position="108"/>
        <end position="118"/>
    </location>
</feature>
<accession>A0A1X6P7U9</accession>
<reference evidence="2 3" key="1">
    <citation type="submission" date="2017-03" db="EMBL/GenBank/DDBJ databases">
        <title>WGS assembly of Porphyra umbilicalis.</title>
        <authorList>
            <person name="Brawley S.H."/>
            <person name="Blouin N.A."/>
            <person name="Ficko-Blean E."/>
            <person name="Wheeler G.L."/>
            <person name="Lohr M."/>
            <person name="Goodson H.V."/>
            <person name="Jenkins J.W."/>
            <person name="Blaby-Haas C.E."/>
            <person name="Helliwell K.E."/>
            <person name="Chan C."/>
            <person name="Marriage T."/>
            <person name="Bhattacharya D."/>
            <person name="Klein A.S."/>
            <person name="Badis Y."/>
            <person name="Brodie J."/>
            <person name="Cao Y."/>
            <person name="Collen J."/>
            <person name="Dittami S.M."/>
            <person name="Gachon C.M."/>
            <person name="Green B.R."/>
            <person name="Karpowicz S."/>
            <person name="Kim J.W."/>
            <person name="Kudahl U."/>
            <person name="Lin S."/>
            <person name="Michel G."/>
            <person name="Mittag M."/>
            <person name="Olson B.J."/>
            <person name="Pangilinan J."/>
            <person name="Peng Y."/>
            <person name="Qiu H."/>
            <person name="Shu S."/>
            <person name="Singer J.T."/>
            <person name="Smith A.G."/>
            <person name="Sprecher B.N."/>
            <person name="Wagner V."/>
            <person name="Wang W."/>
            <person name="Wang Z.-Y."/>
            <person name="Yan J."/>
            <person name="Yarish C."/>
            <person name="Zoeuner-Riek S."/>
            <person name="Zhuang Y."/>
            <person name="Zou Y."/>
            <person name="Lindquist E.A."/>
            <person name="Grimwood J."/>
            <person name="Barry K."/>
            <person name="Rokhsar D.S."/>
            <person name="Schmutz J."/>
            <person name="Stiller J.W."/>
            <person name="Grossman A.R."/>
            <person name="Prochnik S.E."/>
        </authorList>
    </citation>
    <scope>NUCLEOTIDE SEQUENCE [LARGE SCALE GENOMIC DNA]</scope>
    <source>
        <strain evidence="2">4086291</strain>
    </source>
</reference>
<sequence length="118" mass="12294">MVRGNAADESTHVRPRRYVEGARVDVQGAGVRRPVGCKVRDVRVPVTRPVGRAAFEVTPVGMATHPRAAEAASAAARDGARGAKQNASRVGLGRHSPANPPTARTPCSHPSTGRSAGR</sequence>
<dbReference type="Proteomes" id="UP000218209">
    <property type="component" value="Unassembled WGS sequence"/>
</dbReference>